<keyword evidence="1" id="KW-0456">Lyase</keyword>
<dbReference type="InterPro" id="IPR032466">
    <property type="entry name" value="Metal_Hydrolase"/>
</dbReference>
<sequence>MIIDSHVHISLYENNAQSLEESRDLLLQEMARNGIEYAIVIPDNLENKDDIADLAKAIELTNGYKEFFLLGSPQIIQRGNSEIQKYRELLESGTVKGIKLFPGHDPYNPTDQRCLPYYELLQKLGCPVVFHTGDISSDPNIQNPLFYNDPKYIVEIADKYPKLKVIITHYFWPKIEYCYEITKNSPNIYFELAGTADPEVLEKSGGIEKMINVLEKTIQNRPDKVIFGTDWPMCDIKKQIDLVKSLKIDEDERERIFSKNAIEVYKLLI</sequence>
<evidence type="ECO:0000256" key="1">
    <source>
        <dbReference type="ARBA" id="ARBA00023239"/>
    </source>
</evidence>
<reference evidence="3 4" key="1">
    <citation type="journal article" date="2016" name="Nat. Commun.">
        <title>Thousands of microbial genomes shed light on interconnected biogeochemical processes in an aquifer system.</title>
        <authorList>
            <person name="Anantharaman K."/>
            <person name="Brown C.T."/>
            <person name="Hug L.A."/>
            <person name="Sharon I."/>
            <person name="Castelle C.J."/>
            <person name="Probst A.J."/>
            <person name="Thomas B.C."/>
            <person name="Singh A."/>
            <person name="Wilkins M.J."/>
            <person name="Karaoz U."/>
            <person name="Brodie E.L."/>
            <person name="Williams K.H."/>
            <person name="Hubbard S.S."/>
            <person name="Banfield J.F."/>
        </authorList>
    </citation>
    <scope>NUCLEOTIDE SEQUENCE [LARGE SCALE GENOMIC DNA]</scope>
</reference>
<dbReference type="SUPFAM" id="SSF51556">
    <property type="entry name" value="Metallo-dependent hydrolases"/>
    <property type="match status" value="1"/>
</dbReference>
<dbReference type="InterPro" id="IPR006680">
    <property type="entry name" value="Amidohydro-rel"/>
</dbReference>
<dbReference type="Gene3D" id="3.20.20.140">
    <property type="entry name" value="Metal-dependent hydrolases"/>
    <property type="match status" value="1"/>
</dbReference>
<feature type="domain" description="Amidohydrolase-related" evidence="2">
    <location>
        <begin position="83"/>
        <end position="267"/>
    </location>
</feature>
<dbReference type="InterPro" id="IPR032465">
    <property type="entry name" value="ACMSD"/>
</dbReference>
<dbReference type="PANTHER" id="PTHR21240">
    <property type="entry name" value="2-AMINO-3-CARBOXYLMUCONATE-6-SEMIALDEHYDE DECARBOXYLASE"/>
    <property type="match status" value="1"/>
</dbReference>
<gene>
    <name evidence="3" type="ORF">A2228_03990</name>
</gene>
<dbReference type="CDD" id="cd01292">
    <property type="entry name" value="metallo-dependent_hydrolases"/>
    <property type="match status" value="1"/>
</dbReference>
<proteinExistence type="predicted"/>
<dbReference type="EMBL" id="MFAK01000009">
    <property type="protein sequence ID" value="OGD75337.1"/>
    <property type="molecule type" value="Genomic_DNA"/>
</dbReference>
<dbReference type="GO" id="GO:0016831">
    <property type="term" value="F:carboxy-lyase activity"/>
    <property type="evidence" value="ECO:0007669"/>
    <property type="project" value="InterPro"/>
</dbReference>
<organism evidence="3 4">
    <name type="scientific">Candidatus Collierbacteria bacterium RIFOXYA2_FULL_46_10</name>
    <dbReference type="NCBI Taxonomy" id="1817726"/>
    <lineage>
        <taxon>Bacteria</taxon>
        <taxon>Candidatus Collieribacteriota</taxon>
    </lineage>
</organism>
<evidence type="ECO:0000313" key="3">
    <source>
        <dbReference type="EMBL" id="OGD75337.1"/>
    </source>
</evidence>
<evidence type="ECO:0000313" key="4">
    <source>
        <dbReference type="Proteomes" id="UP000176191"/>
    </source>
</evidence>
<dbReference type="GO" id="GO:0016787">
    <property type="term" value="F:hydrolase activity"/>
    <property type="evidence" value="ECO:0007669"/>
    <property type="project" value="InterPro"/>
</dbReference>
<dbReference type="AlphaFoldDB" id="A0A1F5F6R2"/>
<evidence type="ECO:0000259" key="2">
    <source>
        <dbReference type="Pfam" id="PF04909"/>
    </source>
</evidence>
<dbReference type="Proteomes" id="UP000176191">
    <property type="component" value="Unassembled WGS sequence"/>
</dbReference>
<dbReference type="Pfam" id="PF04909">
    <property type="entry name" value="Amidohydro_2"/>
    <property type="match status" value="1"/>
</dbReference>
<comment type="caution">
    <text evidence="3">The sequence shown here is derived from an EMBL/GenBank/DDBJ whole genome shotgun (WGS) entry which is preliminary data.</text>
</comment>
<name>A0A1F5F6R2_9BACT</name>
<protein>
    <recommendedName>
        <fullName evidence="2">Amidohydrolase-related domain-containing protein</fullName>
    </recommendedName>
</protein>
<accession>A0A1F5F6R2</accession>